<evidence type="ECO:0000256" key="9">
    <source>
        <dbReference type="ARBA" id="ARBA00029447"/>
    </source>
</evidence>
<dbReference type="PANTHER" id="PTHR32089:SF120">
    <property type="entry name" value="METHYL-ACCEPTING CHEMOTAXIS PROTEIN TLPQ"/>
    <property type="match status" value="1"/>
</dbReference>
<sequence length="550" mass="58448">MLESKSVGAVRHRQNNNHGIRHELCLHSPPAGLPAARPLPGRVAAGRRAAAAVALRRRAAAPAGRPVALAGAWRPAPGSAATAGEAPGGFAELSRTLSRHTCHNALSAAQVAHAVQQLAGKLQSQLGAIDQVSQGAEAITDTEQDSARRAEQTLAAAQTVRQSSASGQQEVQQAIARMQQLSAQTAASRELIDGLGARTEQIEQVTQVIQSIASQTNLLALNAAIEAARAGEQGRGFAVVADEVRNLAARTASATEEVGQMVADIRQQSAAVVSHIQRQADELEQAARQVEQTGAQLHGIAELALDVERQVAQISAGTANNHERLASLFVAVEQLRGDVRASEGQTRQLGGAAEQLVGQAEAVSEQLAAVGLDDYHQRIYDLAREGAAAIAARFEADIQAGRIALADLFDRQYQAIAGSFPAKYKTRFDGYADQVLPAIQEPLLARHEGLVFAIASTPEGYVPTHNNAFNHPPTGDRAVDTARSRSKRLFDDRTGSRCGSHQQALLLQTYMRDTGELMHDLSVPIRVQGRHWGGLRLGYKPEPRGAVTQG</sequence>
<evidence type="ECO:0000256" key="3">
    <source>
        <dbReference type="ARBA" id="ARBA00022481"/>
    </source>
</evidence>
<keyword evidence="8 10" id="KW-0807">Transducer</keyword>
<dbReference type="CDD" id="cd11386">
    <property type="entry name" value="MCP_signal"/>
    <property type="match status" value="1"/>
</dbReference>
<dbReference type="PROSITE" id="PS50111">
    <property type="entry name" value="CHEMOTAXIS_TRANSDUC_2"/>
    <property type="match status" value="1"/>
</dbReference>
<keyword evidence="3" id="KW-0488">Methylation</keyword>
<organism evidence="13 14">
    <name type="scientific">Pseudomonas lalucatii</name>
    <dbReference type="NCBI Taxonomy" id="1424203"/>
    <lineage>
        <taxon>Bacteria</taxon>
        <taxon>Pseudomonadati</taxon>
        <taxon>Pseudomonadota</taxon>
        <taxon>Gammaproteobacteria</taxon>
        <taxon>Pseudomonadales</taxon>
        <taxon>Pseudomonadaceae</taxon>
        <taxon>Pseudomonas</taxon>
    </lineage>
</organism>
<dbReference type="EMBL" id="JADPMV010000002">
    <property type="protein sequence ID" value="MBS7664465.1"/>
    <property type="molecule type" value="Genomic_DNA"/>
</dbReference>
<keyword evidence="7" id="KW-0472">Membrane</keyword>
<feature type="domain" description="Methyl-accepting transducer" evidence="12">
    <location>
        <begin position="100"/>
        <end position="336"/>
    </location>
</feature>
<accession>A0ABS5Q6Q0</accession>
<evidence type="ECO:0000256" key="2">
    <source>
        <dbReference type="ARBA" id="ARBA00022475"/>
    </source>
</evidence>
<comment type="caution">
    <text evidence="13">The sequence shown here is derived from an EMBL/GenBank/DDBJ whole genome shotgun (WGS) entry which is preliminary data.</text>
</comment>
<protein>
    <submittedName>
        <fullName evidence="13">Methyl-accepting chemotaxis protein</fullName>
    </submittedName>
</protein>
<name>A0ABS5Q6Q0_9PSED</name>
<dbReference type="Proteomes" id="UP001196601">
    <property type="component" value="Unassembled WGS sequence"/>
</dbReference>
<dbReference type="Pfam" id="PF00015">
    <property type="entry name" value="MCPsignal"/>
    <property type="match status" value="1"/>
</dbReference>
<keyword evidence="5" id="KW-0812">Transmembrane</keyword>
<comment type="similarity">
    <text evidence="9">Belongs to the methyl-accepting chemotaxis (MCP) protein family.</text>
</comment>
<dbReference type="SUPFAM" id="SSF58104">
    <property type="entry name" value="Methyl-accepting chemotaxis protein (MCP) signaling domain"/>
    <property type="match status" value="1"/>
</dbReference>
<evidence type="ECO:0000313" key="14">
    <source>
        <dbReference type="Proteomes" id="UP001196601"/>
    </source>
</evidence>
<evidence type="ECO:0000256" key="10">
    <source>
        <dbReference type="PROSITE-ProRule" id="PRU00284"/>
    </source>
</evidence>
<evidence type="ECO:0000256" key="11">
    <source>
        <dbReference type="SAM" id="MobiDB-lite"/>
    </source>
</evidence>
<evidence type="ECO:0000256" key="6">
    <source>
        <dbReference type="ARBA" id="ARBA00022989"/>
    </source>
</evidence>
<keyword evidence="14" id="KW-1185">Reference proteome</keyword>
<evidence type="ECO:0000313" key="13">
    <source>
        <dbReference type="EMBL" id="MBS7664465.1"/>
    </source>
</evidence>
<gene>
    <name evidence="13" type="ORF">I0D00_21360</name>
</gene>
<keyword evidence="4" id="KW-0145">Chemotaxis</keyword>
<dbReference type="SMART" id="SM00283">
    <property type="entry name" value="MA"/>
    <property type="match status" value="1"/>
</dbReference>
<comment type="subcellular location">
    <subcellularLocation>
        <location evidence="1">Cell membrane</location>
    </subcellularLocation>
</comment>
<feature type="region of interest" description="Disordered" evidence="11">
    <location>
        <begin position="141"/>
        <end position="163"/>
    </location>
</feature>
<proteinExistence type="inferred from homology"/>
<reference evidence="13 14" key="1">
    <citation type="journal article" date="2021" name="Syst. Appl. Microbiol.">
        <title>Pseudomonas lalucatii sp. nov. isolated from Vallgornera, a karstic cave in Mallorca, Western Mediterranean.</title>
        <authorList>
            <person name="Busquets A."/>
            <person name="Mulet M."/>
            <person name="Gomila M."/>
            <person name="Garcia-Valdes E."/>
        </authorList>
    </citation>
    <scope>NUCLEOTIDE SEQUENCE [LARGE SCALE GENOMIC DNA]</scope>
    <source>
        <strain evidence="13 14">R1b54</strain>
    </source>
</reference>
<dbReference type="PANTHER" id="PTHR32089">
    <property type="entry name" value="METHYL-ACCEPTING CHEMOTAXIS PROTEIN MCPB"/>
    <property type="match status" value="1"/>
</dbReference>
<dbReference type="Gene3D" id="1.10.287.950">
    <property type="entry name" value="Methyl-accepting chemotaxis protein"/>
    <property type="match status" value="1"/>
</dbReference>
<evidence type="ECO:0000256" key="5">
    <source>
        <dbReference type="ARBA" id="ARBA00022692"/>
    </source>
</evidence>
<evidence type="ECO:0000256" key="1">
    <source>
        <dbReference type="ARBA" id="ARBA00004236"/>
    </source>
</evidence>
<evidence type="ECO:0000256" key="4">
    <source>
        <dbReference type="ARBA" id="ARBA00022500"/>
    </source>
</evidence>
<evidence type="ECO:0000256" key="7">
    <source>
        <dbReference type="ARBA" id="ARBA00023136"/>
    </source>
</evidence>
<evidence type="ECO:0000259" key="12">
    <source>
        <dbReference type="PROSITE" id="PS50111"/>
    </source>
</evidence>
<keyword evidence="2" id="KW-1003">Cell membrane</keyword>
<dbReference type="InterPro" id="IPR004089">
    <property type="entry name" value="MCPsignal_dom"/>
</dbReference>
<keyword evidence="6" id="KW-1133">Transmembrane helix</keyword>
<evidence type="ECO:0000256" key="8">
    <source>
        <dbReference type="ARBA" id="ARBA00023224"/>
    </source>
</evidence>